<evidence type="ECO:0000313" key="6">
    <source>
        <dbReference type="EMBL" id="AXG66429.1"/>
    </source>
</evidence>
<proteinExistence type="inferred from homology"/>
<accession>A0A384ZW13</accession>
<name>A0A384ZW13_9CAUD</name>
<dbReference type="SUPFAM" id="SSF55831">
    <property type="entry name" value="Thymidylate synthase/dCMP hydroxymethylase"/>
    <property type="match status" value="1"/>
</dbReference>
<dbReference type="Gene3D" id="3.30.572.10">
    <property type="entry name" value="Thymidylate synthase/dCMP hydroxymethylase domain"/>
    <property type="match status" value="1"/>
</dbReference>
<reference evidence="6 7" key="1">
    <citation type="journal article" date="2018" name="Front. Microbiol.">
        <title>Jumbo Bacteriophages Are Represented Within an Increasing Diversity of Environmental Viruses Infecting the Emerging Phytopathogen, Dickeya solani.</title>
        <authorList>
            <person name="Day A.W."/>
            <person name="Ahn J."/>
            <person name="Salmond G.P.C."/>
        </authorList>
    </citation>
    <scope>NUCLEOTIDE SEQUENCE [LARGE SCALE GENOMIC DNA]</scope>
</reference>
<evidence type="ECO:0000256" key="4">
    <source>
        <dbReference type="ARBA" id="ARBA00022679"/>
    </source>
</evidence>
<dbReference type="InterPro" id="IPR000398">
    <property type="entry name" value="Thymidylate_synthase"/>
</dbReference>
<dbReference type="PANTHER" id="PTHR11548">
    <property type="entry name" value="THYMIDYLATE SYNTHASE 1"/>
    <property type="match status" value="1"/>
</dbReference>
<dbReference type="PRINTS" id="PR00108">
    <property type="entry name" value="THYMDSNTHASE"/>
</dbReference>
<comment type="similarity">
    <text evidence="1">Belongs to the thymidylate synthase family.</text>
</comment>
<evidence type="ECO:0000256" key="1">
    <source>
        <dbReference type="ARBA" id="ARBA00009972"/>
    </source>
</evidence>
<keyword evidence="4" id="KW-0808">Transferase</keyword>
<dbReference type="InterPro" id="IPR023451">
    <property type="entry name" value="Thymidate_synth/dCMP_Mease_dom"/>
</dbReference>
<dbReference type="Pfam" id="PF00303">
    <property type="entry name" value="Thymidylat_synt"/>
    <property type="match status" value="1"/>
</dbReference>
<evidence type="ECO:0000259" key="5">
    <source>
        <dbReference type="Pfam" id="PF00303"/>
    </source>
</evidence>
<dbReference type="CDD" id="cd00351">
    <property type="entry name" value="TS_Pyrimidine_HMase"/>
    <property type="match status" value="1"/>
</dbReference>
<dbReference type="GO" id="GO:0032259">
    <property type="term" value="P:methylation"/>
    <property type="evidence" value="ECO:0007669"/>
    <property type="project" value="UniProtKB-KW"/>
</dbReference>
<sequence>MSNYPQLDLTKERDFEMYAYDNYDCLYMGRVDAIRAEGRPVSDPKRTEDQWRTIPGCVIQLANTAMAFPAPLSKKANWVAAVDESCWFMRGETNINSLNSKIWDEWADESGECGPIYGEMWRRWPDLKAFYDYTQPSGVCPDADVIRARKEIERMRAAGYKETMMLDGRILFEGEIDQLLEALIAIKDRSRSRRIRVQAFNPSYLHMQGLPPCHTGFEFNVLPSTLYEQTIMRAAHGEAFEETLHISVFLRSSDTLLGLPFNVIGYCSIFHLFAKYCGLNIGSFTIDSTNTHVYEHHWSALDKQREQFEELVAEVRSTGNPMQYPIMRIDPKIFSLEPKELLDSISVEMFNLEGYNPKGKITGRVTK</sequence>
<feature type="domain" description="Thymidylate synthase/dCMP hydroxymethylase" evidence="5">
    <location>
        <begin position="27"/>
        <end position="365"/>
    </location>
</feature>
<evidence type="ECO:0000256" key="2">
    <source>
        <dbReference type="ARBA" id="ARBA00011947"/>
    </source>
</evidence>
<dbReference type="EMBL" id="MH460460">
    <property type="protein sequence ID" value="AXG66429.1"/>
    <property type="molecule type" value="Genomic_DNA"/>
</dbReference>
<dbReference type="Proteomes" id="UP000263742">
    <property type="component" value="Segment"/>
</dbReference>
<evidence type="ECO:0000313" key="7">
    <source>
        <dbReference type="Proteomes" id="UP000263742"/>
    </source>
</evidence>
<organism evidence="6 7">
    <name type="scientific">Dickeya phage vB_DsoM_JA13</name>
    <dbReference type="NCBI Taxonomy" id="2283030"/>
    <lineage>
        <taxon>Viruses</taxon>
        <taxon>Duplodnaviria</taxon>
        <taxon>Heunggongvirae</taxon>
        <taxon>Uroviricota</taxon>
        <taxon>Caudoviricetes</taxon>
        <taxon>Salmondvirus</taxon>
        <taxon>Salmondvirus JA11</taxon>
    </lineage>
</organism>
<dbReference type="GO" id="GO:0004799">
    <property type="term" value="F:thymidylate synthase activity"/>
    <property type="evidence" value="ECO:0007669"/>
    <property type="project" value="UniProtKB-EC"/>
</dbReference>
<protein>
    <recommendedName>
        <fullName evidence="2">thymidylate synthase</fullName>
        <ecNumber evidence="2">2.1.1.45</ecNumber>
    </recommendedName>
</protein>
<gene>
    <name evidence="6" type="ORF">JA13_026</name>
</gene>
<evidence type="ECO:0000256" key="3">
    <source>
        <dbReference type="ARBA" id="ARBA00022603"/>
    </source>
</evidence>
<dbReference type="PANTHER" id="PTHR11548:SF1">
    <property type="entry name" value="THYMIDYLATE SYNTHASE 1"/>
    <property type="match status" value="1"/>
</dbReference>
<dbReference type="InterPro" id="IPR036926">
    <property type="entry name" value="Thymidate_synth/dCMP_Mease_sf"/>
</dbReference>
<dbReference type="GO" id="GO:0006231">
    <property type="term" value="P:dTMP biosynthetic process"/>
    <property type="evidence" value="ECO:0007669"/>
    <property type="project" value="InterPro"/>
</dbReference>
<dbReference type="InterPro" id="IPR045097">
    <property type="entry name" value="Thymidate_synth/dCMP_Mease"/>
</dbReference>
<keyword evidence="3" id="KW-0489">Methyltransferase</keyword>
<dbReference type="EC" id="2.1.1.45" evidence="2"/>